<dbReference type="Proteomes" id="UP001497382">
    <property type="component" value="Unassembled WGS sequence"/>
</dbReference>
<evidence type="ECO:0000256" key="2">
    <source>
        <dbReference type="SAM" id="SignalP"/>
    </source>
</evidence>
<organism evidence="3 4">
    <name type="scientific">Larinioides sclopetarius</name>
    <dbReference type="NCBI Taxonomy" id="280406"/>
    <lineage>
        <taxon>Eukaryota</taxon>
        <taxon>Metazoa</taxon>
        <taxon>Ecdysozoa</taxon>
        <taxon>Arthropoda</taxon>
        <taxon>Chelicerata</taxon>
        <taxon>Arachnida</taxon>
        <taxon>Araneae</taxon>
        <taxon>Araneomorphae</taxon>
        <taxon>Entelegynae</taxon>
        <taxon>Araneoidea</taxon>
        <taxon>Araneidae</taxon>
        <taxon>Larinioides</taxon>
    </lineage>
</organism>
<keyword evidence="2" id="KW-0732">Signal</keyword>
<evidence type="ECO:0000256" key="1">
    <source>
        <dbReference type="SAM" id="MobiDB-lite"/>
    </source>
</evidence>
<feature type="compositionally biased region" description="Polar residues" evidence="1">
    <location>
        <begin position="341"/>
        <end position="352"/>
    </location>
</feature>
<evidence type="ECO:0000313" key="3">
    <source>
        <dbReference type="EMBL" id="CAL1273589.1"/>
    </source>
</evidence>
<dbReference type="EMBL" id="CAXIEN010000068">
    <property type="protein sequence ID" value="CAL1273589.1"/>
    <property type="molecule type" value="Genomic_DNA"/>
</dbReference>
<reference evidence="3 4" key="1">
    <citation type="submission" date="2024-04" db="EMBL/GenBank/DDBJ databases">
        <authorList>
            <person name="Rising A."/>
            <person name="Reimegard J."/>
            <person name="Sonavane S."/>
            <person name="Akerstrom W."/>
            <person name="Nylinder S."/>
            <person name="Hedman E."/>
            <person name="Kallberg Y."/>
        </authorList>
    </citation>
    <scope>NUCLEOTIDE SEQUENCE [LARGE SCALE GENOMIC DNA]</scope>
</reference>
<name>A0AAV1ZP44_9ARAC</name>
<gene>
    <name evidence="3" type="ORF">LARSCL_LOCUS6980</name>
</gene>
<keyword evidence="4" id="KW-1185">Reference proteome</keyword>
<feature type="signal peptide" evidence="2">
    <location>
        <begin position="1"/>
        <end position="21"/>
    </location>
</feature>
<feature type="compositionally biased region" description="Basic and acidic residues" evidence="1">
    <location>
        <begin position="373"/>
        <end position="386"/>
    </location>
</feature>
<feature type="chain" id="PRO_5043920516" evidence="2">
    <location>
        <begin position="22"/>
        <end position="411"/>
    </location>
</feature>
<evidence type="ECO:0000313" key="4">
    <source>
        <dbReference type="Proteomes" id="UP001497382"/>
    </source>
</evidence>
<accession>A0AAV1ZP44</accession>
<protein>
    <submittedName>
        <fullName evidence="3">Uncharacterized protein</fullName>
    </submittedName>
</protein>
<proteinExistence type="predicted"/>
<dbReference type="AlphaFoldDB" id="A0AAV1ZP44"/>
<comment type="caution">
    <text evidence="3">The sequence shown here is derived from an EMBL/GenBank/DDBJ whole genome shotgun (WGS) entry which is preliminary data.</text>
</comment>
<feature type="region of interest" description="Disordered" evidence="1">
    <location>
        <begin position="329"/>
        <end position="411"/>
    </location>
</feature>
<sequence length="411" mass="46792">MQFFSRIIFTLLNSVIYLTKGQLLFNAITSFGDWYGRETFMYPMRTFPSGCVHLPCIPWQSWKPEIFSSAIDFSEFNRNIDKHVLTFTGTTKTTKKPKEKGRICKDSKKTEESVKEELRVRDTVRGGRDKASIWKTPSPIHKTSGAFFETDPLQSTTDIYNIRLLNQTIPISNQNASQQRLYEQTNRSNITEISILDSGFQEQVDPQVTSIEHQANPQVTRIEPRANPQVPKIEPQANPQVTANEPHAVDVKLNKTYGRESPLIQVYVITSGSGGTHTSIGEGGYYGRNNGLSNFETFHMKMKVPENLEAQKDSIGNVMRTVRHLQESRQRNPLVFEQQERNQNLGTKSELNTQKEVENTGGNISNNDSDEQLNPKHEKQKEESEKSTTTSSQEVMQKVLGGTLKHQFKNY</sequence>